<comment type="caution">
    <text evidence="2">The sequence shown here is derived from an EMBL/GenBank/DDBJ whole genome shotgun (WGS) entry which is preliminary data.</text>
</comment>
<feature type="region of interest" description="Disordered" evidence="1">
    <location>
        <begin position="1"/>
        <end position="88"/>
    </location>
</feature>
<dbReference type="Proteomes" id="UP001054837">
    <property type="component" value="Unassembled WGS sequence"/>
</dbReference>
<evidence type="ECO:0000313" key="3">
    <source>
        <dbReference type="Proteomes" id="UP001054837"/>
    </source>
</evidence>
<keyword evidence="3" id="KW-1185">Reference proteome</keyword>
<accession>A0AAV4R8A7</accession>
<sequence>MVARQQIGGTLGRRRNLFSPKWSPRSRDSPSCSSSQQTADTPEEHMALARRPDIRRDSEHRGAAGPIFPWAGTMGEFGPGHGQSALGK</sequence>
<organism evidence="2 3">
    <name type="scientific">Caerostris darwini</name>
    <dbReference type="NCBI Taxonomy" id="1538125"/>
    <lineage>
        <taxon>Eukaryota</taxon>
        <taxon>Metazoa</taxon>
        <taxon>Ecdysozoa</taxon>
        <taxon>Arthropoda</taxon>
        <taxon>Chelicerata</taxon>
        <taxon>Arachnida</taxon>
        <taxon>Araneae</taxon>
        <taxon>Araneomorphae</taxon>
        <taxon>Entelegynae</taxon>
        <taxon>Araneoidea</taxon>
        <taxon>Araneidae</taxon>
        <taxon>Caerostris</taxon>
    </lineage>
</organism>
<evidence type="ECO:0000313" key="2">
    <source>
        <dbReference type="EMBL" id="GIY18178.1"/>
    </source>
</evidence>
<reference evidence="2 3" key="1">
    <citation type="submission" date="2021-06" db="EMBL/GenBank/DDBJ databases">
        <title>Caerostris darwini draft genome.</title>
        <authorList>
            <person name="Kono N."/>
            <person name="Arakawa K."/>
        </authorList>
    </citation>
    <scope>NUCLEOTIDE SEQUENCE [LARGE SCALE GENOMIC DNA]</scope>
</reference>
<proteinExistence type="predicted"/>
<dbReference type="AlphaFoldDB" id="A0AAV4R8A7"/>
<feature type="compositionally biased region" description="Basic and acidic residues" evidence="1">
    <location>
        <begin position="42"/>
        <end position="62"/>
    </location>
</feature>
<gene>
    <name evidence="2" type="ORF">CDAR_40171</name>
</gene>
<name>A0AAV4R8A7_9ARAC</name>
<dbReference type="EMBL" id="BPLQ01005872">
    <property type="protein sequence ID" value="GIY18178.1"/>
    <property type="molecule type" value="Genomic_DNA"/>
</dbReference>
<evidence type="ECO:0000256" key="1">
    <source>
        <dbReference type="SAM" id="MobiDB-lite"/>
    </source>
</evidence>
<protein>
    <submittedName>
        <fullName evidence="2">Uncharacterized protein</fullName>
    </submittedName>
</protein>